<keyword evidence="1" id="KW-0863">Zinc-finger</keyword>
<gene>
    <name evidence="4" type="ORF">C451_20742</name>
</gene>
<dbReference type="GO" id="GO:0008270">
    <property type="term" value="F:zinc ion binding"/>
    <property type="evidence" value="ECO:0007669"/>
    <property type="project" value="UniProtKB-KW"/>
</dbReference>
<organism evidence="4 5">
    <name type="scientific">Halococcus thailandensis JCM 13552</name>
    <dbReference type="NCBI Taxonomy" id="1227457"/>
    <lineage>
        <taxon>Archaea</taxon>
        <taxon>Methanobacteriati</taxon>
        <taxon>Methanobacteriota</taxon>
        <taxon>Stenosarchaea group</taxon>
        <taxon>Halobacteria</taxon>
        <taxon>Halobacteriales</taxon>
        <taxon>Halococcaceae</taxon>
        <taxon>Halococcus</taxon>
    </lineage>
</organism>
<protein>
    <recommendedName>
        <fullName evidence="3">SWIM-type domain-containing protein</fullName>
    </recommendedName>
</protein>
<reference evidence="4 5" key="1">
    <citation type="journal article" date="2014" name="PLoS Genet.">
        <title>Phylogenetically driven sequencing of extremely halophilic archaea reveals strategies for static and dynamic osmo-response.</title>
        <authorList>
            <person name="Becker E.A."/>
            <person name="Seitzer P.M."/>
            <person name="Tritt A."/>
            <person name="Larsen D."/>
            <person name="Krusor M."/>
            <person name="Yao A.I."/>
            <person name="Wu D."/>
            <person name="Madern D."/>
            <person name="Eisen J.A."/>
            <person name="Darling A.E."/>
            <person name="Facciotti M.T."/>
        </authorList>
    </citation>
    <scope>NUCLEOTIDE SEQUENCE [LARGE SCALE GENOMIC DNA]</scope>
    <source>
        <strain evidence="4 5">JCM 13552</strain>
    </source>
</reference>
<proteinExistence type="predicted"/>
<dbReference type="RefSeq" id="WP_007743702.1">
    <property type="nucleotide sequence ID" value="NZ_AOMF01000198.1"/>
</dbReference>
<dbReference type="eggNOG" id="arCOG03429">
    <property type="taxonomic scope" value="Archaea"/>
</dbReference>
<dbReference type="Pfam" id="PF04434">
    <property type="entry name" value="SWIM"/>
    <property type="match status" value="1"/>
</dbReference>
<dbReference type="Proteomes" id="UP000011680">
    <property type="component" value="Unassembled WGS sequence"/>
</dbReference>
<evidence type="ECO:0000259" key="3">
    <source>
        <dbReference type="PROSITE" id="PS50966"/>
    </source>
</evidence>
<accession>M0MS52</accession>
<evidence type="ECO:0000313" key="5">
    <source>
        <dbReference type="Proteomes" id="UP000011680"/>
    </source>
</evidence>
<evidence type="ECO:0000256" key="1">
    <source>
        <dbReference type="PROSITE-ProRule" id="PRU00325"/>
    </source>
</evidence>
<dbReference type="EMBL" id="AOMF01000198">
    <property type="protein sequence ID" value="EMA48198.1"/>
    <property type="molecule type" value="Genomic_DNA"/>
</dbReference>
<feature type="domain" description="SWIM-type" evidence="3">
    <location>
        <begin position="372"/>
        <end position="406"/>
    </location>
</feature>
<dbReference type="PATRIC" id="fig|1227457.3.peg.4026"/>
<keyword evidence="5" id="KW-1185">Reference proteome</keyword>
<dbReference type="AlphaFoldDB" id="M0MS52"/>
<evidence type="ECO:0000256" key="2">
    <source>
        <dbReference type="SAM" id="MobiDB-lite"/>
    </source>
</evidence>
<dbReference type="InterPro" id="IPR007527">
    <property type="entry name" value="Znf_SWIM"/>
</dbReference>
<evidence type="ECO:0000313" key="4">
    <source>
        <dbReference type="EMBL" id="EMA48198.1"/>
    </source>
</evidence>
<keyword evidence="1" id="KW-0862">Zinc</keyword>
<name>M0MS52_9EURY</name>
<dbReference type="PROSITE" id="PS50966">
    <property type="entry name" value="ZF_SWIM"/>
    <property type="match status" value="1"/>
</dbReference>
<keyword evidence="1" id="KW-0479">Metal-binding</keyword>
<comment type="caution">
    <text evidence="4">The sequence shown here is derived from an EMBL/GenBank/DDBJ whole genome shotgun (WGS) entry which is preliminary data.</text>
</comment>
<sequence>MELERRDDDQWHLVMARCGTGGTAHETIEAKPDDGFTHEDDGVRLCHPTMDDPTWCDACQAAVTDRYTQASDAIEHWKVTTTHRDIEWSDYDGAIDDCRWCQSDVDTLVHDRHTDTIVCKICATLYASSATAVDDSVTVTDHVQLADEVEPIVVIDDGSSQQLAARIDRRPYISLKPKRKYVTVLVTIADTDYQFTKAAIDRLRGVFETYEARASQQSDNKGGVEFEVNGQRLHRERRPRQQIEVSGLFEADAREFIEEVIPLVRRTTNWTYDPSEISARATQRAIRERGRPGPAPVPRDGAPEVTIQDDDLARHAPLTDKSITDSQIRSFVSDQAYRHGDALVDAGRLRVHHGGGHKGDADGYDAQSNAGFDLWFENGAITGHDCSCESTLDPCEHIAGALIALPPVAVCFV</sequence>
<dbReference type="STRING" id="1227457.C451_20742"/>
<feature type="region of interest" description="Disordered" evidence="2">
    <location>
        <begin position="281"/>
        <end position="311"/>
    </location>
</feature>